<dbReference type="PANTHER" id="PTHR36116:SF1">
    <property type="entry name" value="UPF0060 MEMBRANE PROTEIN YNFA"/>
    <property type="match status" value="1"/>
</dbReference>
<feature type="transmembrane region" description="Helical" evidence="5">
    <location>
        <begin position="50"/>
        <end position="67"/>
    </location>
</feature>
<dbReference type="OMA" id="DLYDWIG"/>
<proteinExistence type="predicted"/>
<dbReference type="InterPro" id="IPR037185">
    <property type="entry name" value="EmrE-like"/>
</dbReference>
<keyword evidence="7" id="KW-1185">Reference proteome</keyword>
<keyword evidence="2 5" id="KW-0812">Transmembrane</keyword>
<keyword evidence="3 5" id="KW-1133">Transmembrane helix</keyword>
<sequence length="126" mass="13777">MDDAKSTDDDESAWTAFDILQTVALFGATGLAEIGGGWLVWKAVRDSSKPWWWAVVGSAVLIIYGFLPTLQTIDSFGRIYAVYGGFFIILSFLAGWLLDGDRPDKGDWIGGTVALVGVSLVLFWPR</sequence>
<keyword evidence="4 5" id="KW-0472">Membrane</keyword>
<dbReference type="GeneID" id="7200307"/>
<feature type="transmembrane region" description="Helical" evidence="5">
    <location>
        <begin position="108"/>
        <end position="125"/>
    </location>
</feature>
<reference evidence="6 7" key="1">
    <citation type="journal article" date="2008" name="Nature">
        <title>The Phaeodactylum genome reveals the evolutionary history of diatom genomes.</title>
        <authorList>
            <person name="Bowler C."/>
            <person name="Allen A.E."/>
            <person name="Badger J.H."/>
            <person name="Grimwood J."/>
            <person name="Jabbari K."/>
            <person name="Kuo A."/>
            <person name="Maheswari U."/>
            <person name="Martens C."/>
            <person name="Maumus F."/>
            <person name="Otillar R.P."/>
            <person name="Rayko E."/>
            <person name="Salamov A."/>
            <person name="Vandepoele K."/>
            <person name="Beszteri B."/>
            <person name="Gruber A."/>
            <person name="Heijde M."/>
            <person name="Katinka M."/>
            <person name="Mock T."/>
            <person name="Valentin K."/>
            <person name="Verret F."/>
            <person name="Berges J.A."/>
            <person name="Brownlee C."/>
            <person name="Cadoret J.P."/>
            <person name="Chiovitti A."/>
            <person name="Choi C.J."/>
            <person name="Coesel S."/>
            <person name="De Martino A."/>
            <person name="Detter J.C."/>
            <person name="Durkin C."/>
            <person name="Falciatore A."/>
            <person name="Fournet J."/>
            <person name="Haruta M."/>
            <person name="Huysman M.J."/>
            <person name="Jenkins B.D."/>
            <person name="Jiroutova K."/>
            <person name="Jorgensen R.E."/>
            <person name="Joubert Y."/>
            <person name="Kaplan A."/>
            <person name="Kroger N."/>
            <person name="Kroth P.G."/>
            <person name="La Roche J."/>
            <person name="Lindquist E."/>
            <person name="Lommer M."/>
            <person name="Martin-Jezequel V."/>
            <person name="Lopez P.J."/>
            <person name="Lucas S."/>
            <person name="Mangogna M."/>
            <person name="McGinnis K."/>
            <person name="Medlin L.K."/>
            <person name="Montsant A."/>
            <person name="Oudot-Le Secq M.P."/>
            <person name="Napoli C."/>
            <person name="Obornik M."/>
            <person name="Parker M.S."/>
            <person name="Petit J.L."/>
            <person name="Porcel B.M."/>
            <person name="Poulsen N."/>
            <person name="Robison M."/>
            <person name="Rychlewski L."/>
            <person name="Rynearson T.A."/>
            <person name="Schmutz J."/>
            <person name="Shapiro H."/>
            <person name="Siaut M."/>
            <person name="Stanley M."/>
            <person name="Sussman M.R."/>
            <person name="Taylor A.R."/>
            <person name="Vardi A."/>
            <person name="von Dassow P."/>
            <person name="Vyverman W."/>
            <person name="Willis A."/>
            <person name="Wyrwicz L.S."/>
            <person name="Rokhsar D.S."/>
            <person name="Weissenbach J."/>
            <person name="Armbrust E.V."/>
            <person name="Green B.R."/>
            <person name="Van de Peer Y."/>
            <person name="Grigoriev I.V."/>
        </authorList>
    </citation>
    <scope>NUCLEOTIDE SEQUENCE [LARGE SCALE GENOMIC DNA]</scope>
    <source>
        <strain evidence="6 7">CCAP 1055/1</strain>
    </source>
</reference>
<dbReference type="GO" id="GO:0005886">
    <property type="term" value="C:plasma membrane"/>
    <property type="evidence" value="ECO:0007669"/>
    <property type="project" value="TreeGrafter"/>
</dbReference>
<evidence type="ECO:0000256" key="2">
    <source>
        <dbReference type="ARBA" id="ARBA00022692"/>
    </source>
</evidence>
<evidence type="ECO:0000313" key="7">
    <source>
        <dbReference type="Proteomes" id="UP000000759"/>
    </source>
</evidence>
<protein>
    <submittedName>
        <fullName evidence="6">Uncharacterized protein</fullName>
    </submittedName>
</protein>
<dbReference type="Pfam" id="PF02694">
    <property type="entry name" value="UPF0060"/>
    <property type="match status" value="1"/>
</dbReference>
<evidence type="ECO:0000256" key="4">
    <source>
        <dbReference type="ARBA" id="ARBA00023136"/>
    </source>
</evidence>
<gene>
    <name evidence="6" type="ORF">PHATRDRAFT_45111</name>
</gene>
<dbReference type="InParanoid" id="B7FWH8"/>
<organism evidence="6 7">
    <name type="scientific">Phaeodactylum tricornutum (strain CCAP 1055/1)</name>
    <dbReference type="NCBI Taxonomy" id="556484"/>
    <lineage>
        <taxon>Eukaryota</taxon>
        <taxon>Sar</taxon>
        <taxon>Stramenopiles</taxon>
        <taxon>Ochrophyta</taxon>
        <taxon>Bacillariophyta</taxon>
        <taxon>Bacillariophyceae</taxon>
        <taxon>Bacillariophycidae</taxon>
        <taxon>Naviculales</taxon>
        <taxon>Phaeodactylaceae</taxon>
        <taxon>Phaeodactylum</taxon>
    </lineage>
</organism>
<reference evidence="7" key="2">
    <citation type="submission" date="2008-08" db="EMBL/GenBank/DDBJ databases">
        <authorList>
            <consortium name="Diatom Consortium"/>
            <person name="Grigoriev I."/>
            <person name="Grimwood J."/>
            <person name="Kuo A."/>
            <person name="Otillar R.P."/>
            <person name="Salamov A."/>
            <person name="Detter J.C."/>
            <person name="Lindquist E."/>
            <person name="Shapiro H."/>
            <person name="Lucas S."/>
            <person name="Glavina del Rio T."/>
            <person name="Pitluck S."/>
            <person name="Rokhsar D."/>
            <person name="Bowler C."/>
        </authorList>
    </citation>
    <scope>GENOME REANNOTATION</scope>
    <source>
        <strain evidence="7">CCAP 1055/1</strain>
    </source>
</reference>
<keyword evidence="1" id="KW-1003">Cell membrane</keyword>
<dbReference type="Proteomes" id="UP000000759">
    <property type="component" value="Chromosome 6"/>
</dbReference>
<dbReference type="Gene3D" id="1.10.3730.20">
    <property type="match status" value="1"/>
</dbReference>
<name>B7FWH8_PHATC</name>
<dbReference type="HOGENOM" id="CLU_117653_0_0_1"/>
<dbReference type="KEGG" id="pti:PHATRDRAFT_45111"/>
<dbReference type="InterPro" id="IPR003844">
    <property type="entry name" value="UPF0060"/>
</dbReference>
<feature type="transmembrane region" description="Helical" evidence="5">
    <location>
        <begin position="79"/>
        <end position="96"/>
    </location>
</feature>
<evidence type="ECO:0000313" key="6">
    <source>
        <dbReference type="EMBL" id="EEC48984.1"/>
    </source>
</evidence>
<evidence type="ECO:0000256" key="1">
    <source>
        <dbReference type="ARBA" id="ARBA00022475"/>
    </source>
</evidence>
<dbReference type="PANTHER" id="PTHR36116">
    <property type="entry name" value="UPF0060 MEMBRANE PROTEIN YNFA"/>
    <property type="match status" value="1"/>
</dbReference>
<evidence type="ECO:0000256" key="5">
    <source>
        <dbReference type="SAM" id="Phobius"/>
    </source>
</evidence>
<dbReference type="SUPFAM" id="SSF103481">
    <property type="entry name" value="Multidrug resistance efflux transporter EmrE"/>
    <property type="match status" value="1"/>
</dbReference>
<evidence type="ECO:0000256" key="3">
    <source>
        <dbReference type="ARBA" id="ARBA00022989"/>
    </source>
</evidence>
<dbReference type="RefSeq" id="XP_002179161.1">
    <property type="nucleotide sequence ID" value="XM_002179125.1"/>
</dbReference>
<dbReference type="AlphaFoldDB" id="B7FWH8"/>
<dbReference type="OrthoDB" id="65622at2759"/>
<dbReference type="PaxDb" id="2850-Phatr45111"/>
<dbReference type="eggNOG" id="ENOG502S4DA">
    <property type="taxonomic scope" value="Eukaryota"/>
</dbReference>
<accession>B7FWH8</accession>
<dbReference type="EMBL" id="CM000609">
    <property type="protein sequence ID" value="EEC48984.1"/>
    <property type="molecule type" value="Genomic_DNA"/>
</dbReference>